<feature type="compositionally biased region" description="Basic and acidic residues" evidence="1">
    <location>
        <begin position="394"/>
        <end position="404"/>
    </location>
</feature>
<feature type="domain" description="WKF" evidence="2">
    <location>
        <begin position="311"/>
        <end position="373"/>
    </location>
</feature>
<dbReference type="RefSeq" id="XP_014553857.1">
    <property type="nucleotide sequence ID" value="XM_014698371.1"/>
</dbReference>
<accession>W7E1L4</accession>
<feature type="compositionally biased region" description="Polar residues" evidence="1">
    <location>
        <begin position="29"/>
        <end position="42"/>
    </location>
</feature>
<dbReference type="Proteomes" id="UP000054337">
    <property type="component" value="Unassembled WGS sequence"/>
</dbReference>
<gene>
    <name evidence="3" type="ORF">COCVIDRAFT_106520</name>
</gene>
<evidence type="ECO:0000313" key="3">
    <source>
        <dbReference type="EMBL" id="EUN24278.1"/>
    </source>
</evidence>
<feature type="compositionally biased region" description="Acidic residues" evidence="1">
    <location>
        <begin position="484"/>
        <end position="494"/>
    </location>
</feature>
<reference evidence="3 4" key="1">
    <citation type="journal article" date="2013" name="PLoS Genet.">
        <title>Comparative genome structure, secondary metabolite, and effector coding capacity across Cochliobolus pathogens.</title>
        <authorList>
            <person name="Condon B.J."/>
            <person name="Leng Y."/>
            <person name="Wu D."/>
            <person name="Bushley K.E."/>
            <person name="Ohm R.A."/>
            <person name="Otillar R."/>
            <person name="Martin J."/>
            <person name="Schackwitz W."/>
            <person name="Grimwood J."/>
            <person name="MohdZainudin N."/>
            <person name="Xue C."/>
            <person name="Wang R."/>
            <person name="Manning V.A."/>
            <person name="Dhillon B."/>
            <person name="Tu Z.J."/>
            <person name="Steffenson B.J."/>
            <person name="Salamov A."/>
            <person name="Sun H."/>
            <person name="Lowry S."/>
            <person name="LaButti K."/>
            <person name="Han J."/>
            <person name="Copeland A."/>
            <person name="Lindquist E."/>
            <person name="Barry K."/>
            <person name="Schmutz J."/>
            <person name="Baker S.E."/>
            <person name="Ciuffetti L.M."/>
            <person name="Grigoriev I.V."/>
            <person name="Zhong S."/>
            <person name="Turgeon B.G."/>
        </authorList>
    </citation>
    <scope>NUCLEOTIDE SEQUENCE [LARGE SCALE GENOMIC DNA]</scope>
    <source>
        <strain evidence="3 4">FI3</strain>
    </source>
</reference>
<dbReference type="AlphaFoldDB" id="W7E1L4"/>
<feature type="compositionally biased region" description="Basic and acidic residues" evidence="1">
    <location>
        <begin position="61"/>
        <end position="72"/>
    </location>
</feature>
<feature type="region of interest" description="Disordered" evidence="1">
    <location>
        <begin position="239"/>
        <end position="304"/>
    </location>
</feature>
<organism evidence="3 4">
    <name type="scientific">Bipolaris victoriae (strain FI3)</name>
    <name type="common">Victoria blight of oats agent</name>
    <name type="synonym">Cochliobolus victoriae</name>
    <dbReference type="NCBI Taxonomy" id="930091"/>
    <lineage>
        <taxon>Eukaryota</taxon>
        <taxon>Fungi</taxon>
        <taxon>Dikarya</taxon>
        <taxon>Ascomycota</taxon>
        <taxon>Pezizomycotina</taxon>
        <taxon>Dothideomycetes</taxon>
        <taxon>Pleosporomycetidae</taxon>
        <taxon>Pleosporales</taxon>
        <taxon>Pleosporineae</taxon>
        <taxon>Pleosporaceae</taxon>
        <taxon>Bipolaris</taxon>
    </lineage>
</organism>
<dbReference type="PANTHER" id="PTHR22306">
    <property type="entry name" value="CHROMOSOME 7 OPEN READING FRAME 50"/>
    <property type="match status" value="1"/>
</dbReference>
<dbReference type="Pfam" id="PF10180">
    <property type="entry name" value="WKF"/>
    <property type="match status" value="1"/>
</dbReference>
<proteinExistence type="predicted"/>
<dbReference type="InterPro" id="IPR019327">
    <property type="entry name" value="WKF"/>
</dbReference>
<feature type="region of interest" description="Disordered" evidence="1">
    <location>
        <begin position="394"/>
        <end position="420"/>
    </location>
</feature>
<feature type="compositionally biased region" description="Basic residues" evidence="1">
    <location>
        <begin position="112"/>
        <end position="123"/>
    </location>
</feature>
<dbReference type="EMBL" id="KI968770">
    <property type="protein sequence ID" value="EUN24278.1"/>
    <property type="molecule type" value="Genomic_DNA"/>
</dbReference>
<evidence type="ECO:0000313" key="4">
    <source>
        <dbReference type="Proteomes" id="UP000054337"/>
    </source>
</evidence>
<feature type="compositionally biased region" description="Low complexity" evidence="1">
    <location>
        <begin position="508"/>
        <end position="542"/>
    </location>
</feature>
<evidence type="ECO:0000256" key="1">
    <source>
        <dbReference type="SAM" id="MobiDB-lite"/>
    </source>
</evidence>
<dbReference type="PANTHER" id="PTHR22306:SF2">
    <property type="entry name" value="CHROMOSOME 7 OPEN READING FRAME 50"/>
    <property type="match status" value="1"/>
</dbReference>
<evidence type="ECO:0000259" key="2">
    <source>
        <dbReference type="Pfam" id="PF10180"/>
    </source>
</evidence>
<dbReference type="HOGENOM" id="CLU_502456_0_0_1"/>
<feature type="compositionally biased region" description="Basic and acidic residues" evidence="1">
    <location>
        <begin position="94"/>
        <end position="111"/>
    </location>
</feature>
<keyword evidence="4" id="KW-1185">Reference proteome</keyword>
<dbReference type="OrthoDB" id="10261563at2759"/>
<protein>
    <recommendedName>
        <fullName evidence="2">WKF domain-containing protein</fullName>
    </recommendedName>
</protein>
<feature type="compositionally biased region" description="Basic and acidic residues" evidence="1">
    <location>
        <begin position="268"/>
        <end position="286"/>
    </location>
</feature>
<feature type="compositionally biased region" description="Polar residues" evidence="1">
    <location>
        <begin position="287"/>
        <end position="296"/>
    </location>
</feature>
<name>W7E1L4_BIPV3</name>
<feature type="region of interest" description="Disordered" evidence="1">
    <location>
        <begin position="24"/>
        <end position="202"/>
    </location>
</feature>
<feature type="region of interest" description="Disordered" evidence="1">
    <location>
        <begin position="449"/>
        <end position="542"/>
    </location>
</feature>
<sequence>MAQDAGRIPAWRRLGLALKNQEHAGVAVSENQTPSNAPQQSALGIELDGSDQAAKLGKRKHQDEPHHQETKKSRIAITDIQINQNTSIEAPETVPEKAPETAKPTKGDSNYRKKKEKPAKRPKATKDAQHAGFQPHSQPSRASPTTATERPTLLASTETNSADPIATPQKPLTKQSRKDPSASPRKSVAFTPDTKKSDGNTGQDYFKAWVASQKGTGEVSQPPEVSNFVLHALIADEEKTARKNGQLEKKQESEQTRLAEKPSPQPAKAEKPTPKQDESKLEKSKPNAEQATSQIAPTPKGKKKDPSIYIAYLTQYYNDRSNWKFNKAKQNDVVDNALNIFRIPVEHSEALAAYIAGLQGAGVIDRLRQRCHATLDDLDKQDAKMDDEEARKVAQEEAEQERIAKERKRRKTDGDMAAFAEHPYSPGFIRRLQRRRAEALLNALGHTAPVVAPPKPVINPLMQHVKPEPPKSNARKRKRRSEISSDESSSDSSDDSSSSDSDSDSDSGSDSGSAKDATSSSDDSDSGSDSSSSDSSSNSDSD</sequence>
<feature type="compositionally biased region" description="Basic and acidic residues" evidence="1">
    <location>
        <begin position="239"/>
        <end position="260"/>
    </location>
</feature>
<feature type="compositionally biased region" description="Polar residues" evidence="1">
    <location>
        <begin position="135"/>
        <end position="162"/>
    </location>
</feature>
<dbReference type="GeneID" id="26249068"/>